<accession>A0A933SBQ5</accession>
<gene>
    <name evidence="2" type="ORF">HZA61_08820</name>
</gene>
<evidence type="ECO:0000313" key="3">
    <source>
        <dbReference type="Proteomes" id="UP000696931"/>
    </source>
</evidence>
<dbReference type="EMBL" id="JACRIW010000058">
    <property type="protein sequence ID" value="MBI5169576.1"/>
    <property type="molecule type" value="Genomic_DNA"/>
</dbReference>
<dbReference type="Proteomes" id="UP000696931">
    <property type="component" value="Unassembled WGS sequence"/>
</dbReference>
<protein>
    <submittedName>
        <fullName evidence="2">Uncharacterized protein</fullName>
    </submittedName>
</protein>
<feature type="chain" id="PRO_5038083800" evidence="1">
    <location>
        <begin position="22"/>
        <end position="242"/>
    </location>
</feature>
<feature type="signal peptide" evidence="1">
    <location>
        <begin position="1"/>
        <end position="21"/>
    </location>
</feature>
<evidence type="ECO:0000313" key="2">
    <source>
        <dbReference type="EMBL" id="MBI5169576.1"/>
    </source>
</evidence>
<evidence type="ECO:0000256" key="1">
    <source>
        <dbReference type="SAM" id="SignalP"/>
    </source>
</evidence>
<reference evidence="2" key="1">
    <citation type="submission" date="2020-07" db="EMBL/GenBank/DDBJ databases">
        <title>Huge and variable diversity of episymbiotic CPR bacteria and DPANN archaea in groundwater ecosystems.</title>
        <authorList>
            <person name="He C.Y."/>
            <person name="Keren R."/>
            <person name="Whittaker M."/>
            <person name="Farag I.F."/>
            <person name="Doudna J."/>
            <person name="Cate J.H.D."/>
            <person name="Banfield J.F."/>
        </authorList>
    </citation>
    <scope>NUCLEOTIDE SEQUENCE</scope>
    <source>
        <strain evidence="2">NC_groundwater_1813_Pr3_B-0.1um_71_17</strain>
    </source>
</reference>
<name>A0A933SBQ5_UNCEI</name>
<organism evidence="2 3">
    <name type="scientific">Eiseniibacteriota bacterium</name>
    <dbReference type="NCBI Taxonomy" id="2212470"/>
    <lineage>
        <taxon>Bacteria</taxon>
        <taxon>Candidatus Eiseniibacteriota</taxon>
    </lineage>
</organism>
<proteinExistence type="predicted"/>
<dbReference type="AlphaFoldDB" id="A0A933SBQ5"/>
<comment type="caution">
    <text evidence="2">The sequence shown here is derived from an EMBL/GenBank/DDBJ whole genome shotgun (WGS) entry which is preliminary data.</text>
</comment>
<keyword evidence="1" id="KW-0732">Signal</keyword>
<sequence length="242" mass="24578">MRPLALALAASLLAAPSSAFAACTPGVCAGAFHGVTFESFAPGTVVEGLGAVDPDLRITSVAWAFGPGCPTGTSRVIEEGNTFPYSSYSTGAGVSNGCLDGVRGMGHPANCVLDYDFTFAPGVTVGCFAIKLFDFGDYYPYGGAVHGATLTAYDASHAVVAVGTLTGAAAVDSTSGDACLSQAGLPGNFTFSLAGTGITRVELRFGPSPDPNVGFDSIAFCETSAAVDVRRRSWGTLKTFAR</sequence>
<dbReference type="PROSITE" id="PS51257">
    <property type="entry name" value="PROKAR_LIPOPROTEIN"/>
    <property type="match status" value="1"/>
</dbReference>